<sequence length="384" mass="41286">MAYYGYYQQQAPGWGSAAEYQPMPPPMPAYTPASNWGGYDYYQAHTGDTDRSLFDSIWGRFKSALGFSTQGYSRQHAKQLYRRIYGGMADLMEVPPEELGAAAGYEAVRIWEYHHNLYQAPLNHDLDREREALGGLAIGEANKLWGRANPYRQRHGRRICAEVAIATAERIFTFQYDQAAGVAPYLSPEQQIANRGLTRSALVQGPPYDTGFQPSYGSGRRSRRGSWSYYDQPGLAGGSGPPPVGAIPIGGRGMGTYQNAQGYSIADAPLMGDPYPQDIRRSPRIIPTGMGGVDPYDDPYIVPTGAPGSYGGGGAIYPTGAPGSYGGGGGVYPMGAAGSYGGGMGVPGPYGGGVGAPVYDGYEAPMLAAPSYRRQRSYSQGYRY</sequence>
<reference evidence="3" key="2">
    <citation type="submission" date="2015-01" db="EMBL/GenBank/DDBJ databases">
        <title>Evolutionary Origins and Diversification of the Mycorrhizal Mutualists.</title>
        <authorList>
            <consortium name="DOE Joint Genome Institute"/>
            <consortium name="Mycorrhizal Genomics Consortium"/>
            <person name="Kohler A."/>
            <person name="Kuo A."/>
            <person name="Nagy L.G."/>
            <person name="Floudas D."/>
            <person name="Copeland A."/>
            <person name="Barry K.W."/>
            <person name="Cichocki N."/>
            <person name="Veneault-Fourrey C."/>
            <person name="LaButti K."/>
            <person name="Lindquist E.A."/>
            <person name="Lipzen A."/>
            <person name="Lundell T."/>
            <person name="Morin E."/>
            <person name="Murat C."/>
            <person name="Riley R."/>
            <person name="Ohm R."/>
            <person name="Sun H."/>
            <person name="Tunlid A."/>
            <person name="Henrissat B."/>
            <person name="Grigoriev I.V."/>
            <person name="Hibbett D.S."/>
            <person name="Martin F."/>
        </authorList>
    </citation>
    <scope>NUCLEOTIDE SEQUENCE [LARGE SCALE GENOMIC DNA]</scope>
    <source>
        <strain evidence="3">MAFF 305830</strain>
    </source>
</reference>
<evidence type="ECO:0000313" key="2">
    <source>
        <dbReference type="EMBL" id="KIM31925.1"/>
    </source>
</evidence>
<name>A0A0C3B524_SERVB</name>
<reference evidence="2 3" key="1">
    <citation type="submission" date="2014-04" db="EMBL/GenBank/DDBJ databases">
        <authorList>
            <consortium name="DOE Joint Genome Institute"/>
            <person name="Kuo A."/>
            <person name="Zuccaro A."/>
            <person name="Kohler A."/>
            <person name="Nagy L.G."/>
            <person name="Floudas D."/>
            <person name="Copeland A."/>
            <person name="Barry K.W."/>
            <person name="Cichocki N."/>
            <person name="Veneault-Fourrey C."/>
            <person name="LaButti K."/>
            <person name="Lindquist E.A."/>
            <person name="Lipzen A."/>
            <person name="Lundell T."/>
            <person name="Morin E."/>
            <person name="Murat C."/>
            <person name="Sun H."/>
            <person name="Tunlid A."/>
            <person name="Henrissat B."/>
            <person name="Grigoriev I.V."/>
            <person name="Hibbett D.S."/>
            <person name="Martin F."/>
            <person name="Nordberg H.P."/>
            <person name="Cantor M.N."/>
            <person name="Hua S.X."/>
        </authorList>
    </citation>
    <scope>NUCLEOTIDE SEQUENCE [LARGE SCALE GENOMIC DNA]</scope>
    <source>
        <strain evidence="2 3">MAFF 305830</strain>
    </source>
</reference>
<evidence type="ECO:0000256" key="1">
    <source>
        <dbReference type="SAM" id="MobiDB-lite"/>
    </source>
</evidence>
<dbReference type="STRING" id="933852.A0A0C3B524"/>
<dbReference type="OrthoDB" id="2802356at2759"/>
<dbReference type="Proteomes" id="UP000054097">
    <property type="component" value="Unassembled WGS sequence"/>
</dbReference>
<dbReference type="AlphaFoldDB" id="A0A0C3B524"/>
<gene>
    <name evidence="2" type="ORF">M408DRAFT_6928</name>
</gene>
<feature type="compositionally biased region" description="Low complexity" evidence="1">
    <location>
        <begin position="215"/>
        <end position="234"/>
    </location>
</feature>
<protein>
    <submittedName>
        <fullName evidence="2">Uncharacterized protein</fullName>
    </submittedName>
</protein>
<proteinExistence type="predicted"/>
<feature type="region of interest" description="Disordered" evidence="1">
    <location>
        <begin position="204"/>
        <end position="242"/>
    </location>
</feature>
<keyword evidence="3" id="KW-1185">Reference proteome</keyword>
<dbReference type="EMBL" id="KN824281">
    <property type="protein sequence ID" value="KIM31925.1"/>
    <property type="molecule type" value="Genomic_DNA"/>
</dbReference>
<organism evidence="2 3">
    <name type="scientific">Serendipita vermifera MAFF 305830</name>
    <dbReference type="NCBI Taxonomy" id="933852"/>
    <lineage>
        <taxon>Eukaryota</taxon>
        <taxon>Fungi</taxon>
        <taxon>Dikarya</taxon>
        <taxon>Basidiomycota</taxon>
        <taxon>Agaricomycotina</taxon>
        <taxon>Agaricomycetes</taxon>
        <taxon>Sebacinales</taxon>
        <taxon>Serendipitaceae</taxon>
        <taxon>Serendipita</taxon>
    </lineage>
</organism>
<evidence type="ECO:0000313" key="3">
    <source>
        <dbReference type="Proteomes" id="UP000054097"/>
    </source>
</evidence>
<accession>A0A0C3B524</accession>
<dbReference type="HOGENOM" id="CLU_043693_1_0_1"/>